<gene>
    <name evidence="2" type="ORF">E2605_12795</name>
</gene>
<dbReference type="Proteomes" id="UP000297861">
    <property type="component" value="Unassembled WGS sequence"/>
</dbReference>
<dbReference type="InterPro" id="IPR037012">
    <property type="entry name" value="NanQ/TabA/YiaL_sf"/>
</dbReference>
<keyword evidence="1" id="KW-0732">Signal</keyword>
<dbReference type="SUPFAM" id="SSF51197">
    <property type="entry name" value="Clavaminate synthase-like"/>
    <property type="match status" value="1"/>
</dbReference>
<dbReference type="Gene3D" id="2.60.120.370">
    <property type="entry name" value="YhcH/YjgK/YiaL"/>
    <property type="match status" value="1"/>
</dbReference>
<dbReference type="AlphaFoldDB" id="A0A4Y8L5E2"/>
<name>A0A4Y8L5E2_9BACT</name>
<dbReference type="InterPro" id="IPR004375">
    <property type="entry name" value="NanQ/TabA/YiaL"/>
</dbReference>
<evidence type="ECO:0000313" key="2">
    <source>
        <dbReference type="EMBL" id="TFD95706.1"/>
    </source>
</evidence>
<dbReference type="EMBL" id="SOML01000007">
    <property type="protein sequence ID" value="TFD95706.1"/>
    <property type="molecule type" value="Genomic_DNA"/>
</dbReference>
<evidence type="ECO:0000256" key="1">
    <source>
        <dbReference type="SAM" id="SignalP"/>
    </source>
</evidence>
<proteinExistence type="predicted"/>
<dbReference type="PANTHER" id="PTHR34986:SF1">
    <property type="entry name" value="PROTEIN YIAL"/>
    <property type="match status" value="1"/>
</dbReference>
<comment type="caution">
    <text evidence="2">The sequence shown here is derived from an EMBL/GenBank/DDBJ whole genome shotgun (WGS) entry which is preliminary data.</text>
</comment>
<dbReference type="STRING" id="1121485.GCA_000426485_03068"/>
<dbReference type="GO" id="GO:0005829">
    <property type="term" value="C:cytosol"/>
    <property type="evidence" value="ECO:0007669"/>
    <property type="project" value="TreeGrafter"/>
</dbReference>
<reference evidence="2 3" key="1">
    <citation type="submission" date="2019-03" db="EMBL/GenBank/DDBJ databases">
        <title>San Antonio Military Medical Center submission to MRSN (WRAIR), pending publication.</title>
        <authorList>
            <person name="Blyth D.M."/>
            <person name="Mccarthy S.L."/>
            <person name="Schall S.E."/>
            <person name="Stam J.A."/>
            <person name="Ong A.C."/>
            <person name="Mcgann P.T."/>
        </authorList>
    </citation>
    <scope>NUCLEOTIDE SEQUENCE [LARGE SCALE GENOMIC DNA]</scope>
    <source>
        <strain evidence="2 3">MRSN571793</strain>
    </source>
</reference>
<feature type="signal peptide" evidence="1">
    <location>
        <begin position="1"/>
        <end position="25"/>
    </location>
</feature>
<feature type="chain" id="PRO_5021470042" evidence="1">
    <location>
        <begin position="26"/>
        <end position="205"/>
    </location>
</feature>
<evidence type="ECO:0000313" key="3">
    <source>
        <dbReference type="Proteomes" id="UP000297861"/>
    </source>
</evidence>
<accession>A0A4Y8L5E2</accession>
<dbReference type="OrthoDB" id="9792756at2"/>
<organism evidence="2 3">
    <name type="scientific">Dysgonomonas capnocytophagoides</name>
    <dbReference type="NCBI Taxonomy" id="45254"/>
    <lineage>
        <taxon>Bacteria</taxon>
        <taxon>Pseudomonadati</taxon>
        <taxon>Bacteroidota</taxon>
        <taxon>Bacteroidia</taxon>
        <taxon>Bacteroidales</taxon>
        <taxon>Dysgonomonadaceae</taxon>
        <taxon>Dysgonomonas</taxon>
    </lineage>
</organism>
<dbReference type="RefSeq" id="WP_035331906.1">
    <property type="nucleotide sequence ID" value="NZ_JAWZLG010000074.1"/>
</dbReference>
<dbReference type="PANTHER" id="PTHR34986">
    <property type="entry name" value="EVOLVED BETA-GALACTOSIDASE SUBUNIT BETA"/>
    <property type="match status" value="1"/>
</dbReference>
<keyword evidence="3" id="KW-1185">Reference proteome</keyword>
<dbReference type="NCBIfam" id="TIGR00022">
    <property type="entry name" value="YhcH/YjgK/YiaL family protein"/>
    <property type="match status" value="1"/>
</dbReference>
<dbReference type="Pfam" id="PF04074">
    <property type="entry name" value="DUF386"/>
    <property type="match status" value="1"/>
</dbReference>
<protein>
    <submittedName>
        <fullName evidence="2">YhcH/YjgK/YiaL family protein</fullName>
    </submittedName>
</protein>
<sequence length="205" mass="23661">MKKEFRSIILACLFLIGFSMPMVVAQQNGDKASKKDVEWFNSRKWLEGLQASPDPSIDISTFAKHYKKHPERWAKAFEFLKENDLKSLPTGKQTLSEGLTVSVEEYTTREPGKEWLEGHKKNIDLQFIVEGCELQGYAKIQTAAEIVNPYTDKKDVGHYLVPTINYHVIRPYQFTIFFPDDIHMTNIQYGEKAKVRKIVFKVAVD</sequence>